<dbReference type="GO" id="GO:0005694">
    <property type="term" value="C:chromosome"/>
    <property type="evidence" value="ECO:0007669"/>
    <property type="project" value="TreeGrafter"/>
</dbReference>
<dbReference type="InterPro" id="IPR057240">
    <property type="entry name" value="ParB_dimer_C"/>
</dbReference>
<dbReference type="Pfam" id="PF17762">
    <property type="entry name" value="HTH_ParB"/>
    <property type="match status" value="1"/>
</dbReference>
<dbReference type="PANTHER" id="PTHR33375:SF1">
    <property type="entry name" value="CHROMOSOME-PARTITIONING PROTEIN PARB-RELATED"/>
    <property type="match status" value="1"/>
</dbReference>
<evidence type="ECO:0000256" key="1">
    <source>
        <dbReference type="ARBA" id="ARBA00004453"/>
    </source>
</evidence>
<evidence type="ECO:0000256" key="4">
    <source>
        <dbReference type="ARBA" id="ARBA00023125"/>
    </source>
</evidence>
<organism evidence="7 8">
    <name type="scientific">Desulfotomaculum copahuensis</name>
    <dbReference type="NCBI Taxonomy" id="1838280"/>
    <lineage>
        <taxon>Bacteria</taxon>
        <taxon>Bacillati</taxon>
        <taxon>Bacillota</taxon>
        <taxon>Clostridia</taxon>
        <taxon>Eubacteriales</taxon>
        <taxon>Desulfotomaculaceae</taxon>
        <taxon>Desulfotomaculum</taxon>
    </lineage>
</organism>
<dbReference type="InterPro" id="IPR003115">
    <property type="entry name" value="ParB_N"/>
</dbReference>
<accession>A0A1B7LAX4</accession>
<comment type="caution">
    <text evidence="7">The sequence shown here is derived from an EMBL/GenBank/DDBJ whole genome shotgun (WGS) entry which is preliminary data.</text>
</comment>
<dbReference type="Pfam" id="PF23552">
    <property type="entry name" value="ParB_C"/>
    <property type="match status" value="1"/>
</dbReference>
<evidence type="ECO:0000256" key="3">
    <source>
        <dbReference type="ARBA" id="ARBA00022829"/>
    </source>
</evidence>
<sequence length="289" mass="32177">MSKKRGLGRGLDALIPVLGNIDDERLEKVKVADVHPNPRQPRQHLDEEKLKELADSIREHGVVQPVVVRPLDEGGYELIAGERRWRACVALQEEFIPAVIRNYNEVEASAISLIENIQREDLNPLEEAMAFRRLMDEYKLTQEDISRVVGKSRPFIANSLRLLSLPPEVKELLYNGRISAGHARALLALDQAADQAAVASDVVAAGMSVRDLEELVRKRIAPDKASSGEEKIKNSAGGDDPDFESMEGMLNGILNSTVRIRRRKGGRGVIEISYNSRAHLDEIINILVQ</sequence>
<feature type="compositionally biased region" description="Basic and acidic residues" evidence="5">
    <location>
        <begin position="223"/>
        <end position="233"/>
    </location>
</feature>
<evidence type="ECO:0000313" key="7">
    <source>
        <dbReference type="EMBL" id="OAT79478.1"/>
    </source>
</evidence>
<dbReference type="InterPro" id="IPR050336">
    <property type="entry name" value="Chromosome_partition/occlusion"/>
</dbReference>
<keyword evidence="4" id="KW-0238">DNA-binding</keyword>
<dbReference type="STRING" id="1838280.A6M21_15860"/>
<comment type="subcellular location">
    <subcellularLocation>
        <location evidence="1">Cytoplasm</location>
        <location evidence="1">Nucleoid</location>
    </subcellularLocation>
</comment>
<protein>
    <submittedName>
        <fullName evidence="7">Stage 0 sporulation protein J</fullName>
    </submittedName>
</protein>
<keyword evidence="3" id="KW-0159">Chromosome partition</keyword>
<dbReference type="CDD" id="cd16393">
    <property type="entry name" value="SPO0J_N"/>
    <property type="match status" value="1"/>
</dbReference>
<keyword evidence="8" id="KW-1185">Reference proteome</keyword>
<dbReference type="InterPro" id="IPR004437">
    <property type="entry name" value="ParB/RepB/Spo0J"/>
</dbReference>
<evidence type="ECO:0000313" key="8">
    <source>
        <dbReference type="Proteomes" id="UP000078532"/>
    </source>
</evidence>
<dbReference type="PANTHER" id="PTHR33375">
    <property type="entry name" value="CHROMOSOME-PARTITIONING PROTEIN PARB-RELATED"/>
    <property type="match status" value="1"/>
</dbReference>
<dbReference type="Pfam" id="PF02195">
    <property type="entry name" value="ParB_N"/>
    <property type="match status" value="1"/>
</dbReference>
<evidence type="ECO:0000259" key="6">
    <source>
        <dbReference type="SMART" id="SM00470"/>
    </source>
</evidence>
<proteinExistence type="inferred from homology"/>
<feature type="domain" description="ParB-like N-terminal" evidence="6">
    <location>
        <begin position="27"/>
        <end position="117"/>
    </location>
</feature>
<feature type="region of interest" description="Disordered" evidence="5">
    <location>
        <begin position="223"/>
        <end position="242"/>
    </location>
</feature>
<dbReference type="GO" id="GO:0003677">
    <property type="term" value="F:DNA binding"/>
    <property type="evidence" value="ECO:0007669"/>
    <property type="project" value="UniProtKB-KW"/>
</dbReference>
<dbReference type="InterPro" id="IPR041468">
    <property type="entry name" value="HTH_ParB/Spo0J"/>
</dbReference>
<dbReference type="OrthoDB" id="9802051at2"/>
<dbReference type="FunFam" id="1.10.10.2830:FF:000001">
    <property type="entry name" value="Chromosome partitioning protein ParB"/>
    <property type="match status" value="1"/>
</dbReference>
<reference evidence="7 8" key="1">
    <citation type="submission" date="2016-04" db="EMBL/GenBank/DDBJ databases">
        <authorList>
            <person name="Evans L.H."/>
            <person name="Alamgir A."/>
            <person name="Owens N."/>
            <person name="Weber N.D."/>
            <person name="Virtaneva K."/>
            <person name="Barbian K."/>
            <person name="Babar A."/>
            <person name="Rosenke K."/>
        </authorList>
    </citation>
    <scope>NUCLEOTIDE SEQUENCE [LARGE SCALE GENOMIC DNA]</scope>
    <source>
        <strain evidence="7 8">LMa1</strain>
    </source>
</reference>
<gene>
    <name evidence="7" type="ORF">A6M21_15860</name>
</gene>
<dbReference type="FunFam" id="3.90.1530.30:FF:000001">
    <property type="entry name" value="Chromosome partitioning protein ParB"/>
    <property type="match status" value="1"/>
</dbReference>
<dbReference type="RefSeq" id="WP_066671398.1">
    <property type="nucleotide sequence ID" value="NZ_LYVF01000196.1"/>
</dbReference>
<dbReference type="GO" id="GO:0007059">
    <property type="term" value="P:chromosome segregation"/>
    <property type="evidence" value="ECO:0007669"/>
    <property type="project" value="UniProtKB-KW"/>
</dbReference>
<name>A0A1B7LAX4_9FIRM</name>
<evidence type="ECO:0000256" key="5">
    <source>
        <dbReference type="SAM" id="MobiDB-lite"/>
    </source>
</evidence>
<dbReference type="NCBIfam" id="TIGR00180">
    <property type="entry name" value="parB_part"/>
    <property type="match status" value="1"/>
</dbReference>
<dbReference type="Gene3D" id="3.90.1530.30">
    <property type="match status" value="1"/>
</dbReference>
<dbReference type="Gene3D" id="1.10.10.2830">
    <property type="match status" value="1"/>
</dbReference>
<dbReference type="InterPro" id="IPR036086">
    <property type="entry name" value="ParB/Sulfiredoxin_sf"/>
</dbReference>
<evidence type="ECO:0000256" key="2">
    <source>
        <dbReference type="ARBA" id="ARBA00006295"/>
    </source>
</evidence>
<dbReference type="SMART" id="SM00470">
    <property type="entry name" value="ParB"/>
    <property type="match status" value="1"/>
</dbReference>
<dbReference type="SUPFAM" id="SSF109709">
    <property type="entry name" value="KorB DNA-binding domain-like"/>
    <property type="match status" value="1"/>
</dbReference>
<dbReference type="SUPFAM" id="SSF110849">
    <property type="entry name" value="ParB/Sulfiredoxin"/>
    <property type="match status" value="1"/>
</dbReference>
<dbReference type="EMBL" id="LYVF01000196">
    <property type="protein sequence ID" value="OAT79478.1"/>
    <property type="molecule type" value="Genomic_DNA"/>
</dbReference>
<dbReference type="Proteomes" id="UP000078532">
    <property type="component" value="Unassembled WGS sequence"/>
</dbReference>
<comment type="similarity">
    <text evidence="2">Belongs to the ParB family.</text>
</comment>
<dbReference type="GO" id="GO:0009295">
    <property type="term" value="C:nucleoid"/>
    <property type="evidence" value="ECO:0007669"/>
    <property type="project" value="UniProtKB-SubCell"/>
</dbReference>
<dbReference type="AlphaFoldDB" id="A0A1B7LAX4"/>